<dbReference type="Gene3D" id="3.60.10.10">
    <property type="entry name" value="Endonuclease/exonuclease/phosphatase"/>
    <property type="match status" value="1"/>
</dbReference>
<feature type="domain" description="Endonuclease/exonuclease/phosphatase" evidence="2">
    <location>
        <begin position="60"/>
        <end position="279"/>
    </location>
</feature>
<dbReference type="Pfam" id="PF03372">
    <property type="entry name" value="Exo_endo_phos"/>
    <property type="match status" value="1"/>
</dbReference>
<protein>
    <submittedName>
        <fullName evidence="3">Endonuclease/exonuclease/phosphatase family protein</fullName>
    </submittedName>
</protein>
<keyword evidence="3" id="KW-0540">Nuclease</keyword>
<sequence>MPPAPPSSRPRVKSAAARLTACVAAAATGLAALLAAPSPASAGETEGAPFATPSAVVAIQANIKSDLSTERFRADVADVLAMRPDVVTYNEVPLRYDDVLAPEGYDVYRKMKNRYTKATAVAWRSDRWTAVDQGTIRVSNYRKVPRNRNIMLGLRFANWVTLQDADGRTMSVVAAHVAPLDRNMPDLLRPSVRRIGGLVEQLSASGPVLVGGDFNVHYKSGRYPRDLLTEAGMVPTYDTLDSFFATGDHQGATIDYLFNRGADLLGATQHKPVELRSDHDAVVGGFDWTTDSPEDTQRLASDPAGDAAEKRRAISAITEAVVATEPGDRLDVVGTGLAIRVVFRKLRSAMKRGVEVRYLTRSPELTRRERGLTRVAAELGTSSVEQCTGDCLRAWRKSGMSRTFVLRSGGGRAVQRIDANRILTSVMLQERTRVVVRTGEIGLAEGEELLAQLR</sequence>
<dbReference type="Proteomes" id="UP001597351">
    <property type="component" value="Unassembled WGS sequence"/>
</dbReference>
<keyword evidence="1" id="KW-0732">Signal</keyword>
<feature type="chain" id="PRO_5046087164" evidence="1">
    <location>
        <begin position="43"/>
        <end position="454"/>
    </location>
</feature>
<evidence type="ECO:0000313" key="3">
    <source>
        <dbReference type="EMBL" id="MFD1948207.1"/>
    </source>
</evidence>
<organism evidence="3 4">
    <name type="scientific">Nocardioides aestuarii</name>
    <dbReference type="NCBI Taxonomy" id="252231"/>
    <lineage>
        <taxon>Bacteria</taxon>
        <taxon>Bacillati</taxon>
        <taxon>Actinomycetota</taxon>
        <taxon>Actinomycetes</taxon>
        <taxon>Propionibacteriales</taxon>
        <taxon>Nocardioidaceae</taxon>
        <taxon>Nocardioides</taxon>
    </lineage>
</organism>
<keyword evidence="3" id="KW-0378">Hydrolase</keyword>
<evidence type="ECO:0000313" key="4">
    <source>
        <dbReference type="Proteomes" id="UP001597351"/>
    </source>
</evidence>
<name>A0ABW4TR76_9ACTN</name>
<evidence type="ECO:0000259" key="2">
    <source>
        <dbReference type="Pfam" id="PF03372"/>
    </source>
</evidence>
<keyword evidence="3" id="KW-0255">Endonuclease</keyword>
<proteinExistence type="predicted"/>
<keyword evidence="4" id="KW-1185">Reference proteome</keyword>
<accession>A0ABW4TR76</accession>
<dbReference type="SUPFAM" id="SSF56219">
    <property type="entry name" value="DNase I-like"/>
    <property type="match status" value="1"/>
</dbReference>
<dbReference type="InterPro" id="IPR036691">
    <property type="entry name" value="Endo/exonu/phosph_ase_sf"/>
</dbReference>
<dbReference type="InterPro" id="IPR005135">
    <property type="entry name" value="Endo/exonuclease/phosphatase"/>
</dbReference>
<reference evidence="4" key="1">
    <citation type="journal article" date="2019" name="Int. J. Syst. Evol. Microbiol.">
        <title>The Global Catalogue of Microorganisms (GCM) 10K type strain sequencing project: providing services to taxonomists for standard genome sequencing and annotation.</title>
        <authorList>
            <consortium name="The Broad Institute Genomics Platform"/>
            <consortium name="The Broad Institute Genome Sequencing Center for Infectious Disease"/>
            <person name="Wu L."/>
            <person name="Ma J."/>
        </authorList>
    </citation>
    <scope>NUCLEOTIDE SEQUENCE [LARGE SCALE GENOMIC DNA]</scope>
    <source>
        <strain evidence="4">CGMCC 1.12477</strain>
    </source>
</reference>
<feature type="signal peptide" evidence="1">
    <location>
        <begin position="1"/>
        <end position="42"/>
    </location>
</feature>
<gene>
    <name evidence="3" type="ORF">ACFSDE_15500</name>
</gene>
<dbReference type="EMBL" id="JBHUGD010000003">
    <property type="protein sequence ID" value="MFD1948207.1"/>
    <property type="molecule type" value="Genomic_DNA"/>
</dbReference>
<dbReference type="GO" id="GO:0004519">
    <property type="term" value="F:endonuclease activity"/>
    <property type="evidence" value="ECO:0007669"/>
    <property type="project" value="UniProtKB-KW"/>
</dbReference>
<comment type="caution">
    <text evidence="3">The sequence shown here is derived from an EMBL/GenBank/DDBJ whole genome shotgun (WGS) entry which is preliminary data.</text>
</comment>
<dbReference type="RefSeq" id="WP_343920035.1">
    <property type="nucleotide sequence ID" value="NZ_BAAAJT010000002.1"/>
</dbReference>
<evidence type="ECO:0000256" key="1">
    <source>
        <dbReference type="SAM" id="SignalP"/>
    </source>
</evidence>